<dbReference type="PANTHER" id="PTHR24095:SF83">
    <property type="entry name" value="ACETYL-COENZYME A SYNTHETASE"/>
    <property type="match status" value="1"/>
</dbReference>
<accession>A0A8C7Z3I8</accession>
<dbReference type="Pfam" id="PF16177">
    <property type="entry name" value="ACAS_N"/>
    <property type="match status" value="1"/>
</dbReference>
<feature type="domain" description="AMP-dependent synthetase/ligase" evidence="9">
    <location>
        <begin position="116"/>
        <end position="500"/>
    </location>
</feature>
<evidence type="ECO:0000259" key="9">
    <source>
        <dbReference type="Pfam" id="PF00501"/>
    </source>
</evidence>
<dbReference type="GO" id="GO:0019427">
    <property type="term" value="P:acetyl-CoA biosynthetic process from acetate"/>
    <property type="evidence" value="ECO:0007669"/>
    <property type="project" value="InterPro"/>
</dbReference>
<dbReference type="GeneTree" id="ENSGT00940000165253"/>
<dbReference type="Pfam" id="PF13193">
    <property type="entry name" value="AMP-binding_C"/>
    <property type="match status" value="1"/>
</dbReference>
<dbReference type="CDD" id="cd05966">
    <property type="entry name" value="ACS"/>
    <property type="match status" value="1"/>
</dbReference>
<dbReference type="Pfam" id="PF00501">
    <property type="entry name" value="AMP-binding"/>
    <property type="match status" value="1"/>
</dbReference>
<dbReference type="SUPFAM" id="SSF56801">
    <property type="entry name" value="Acetyl-CoA synthetase-like"/>
    <property type="match status" value="1"/>
</dbReference>
<evidence type="ECO:0000256" key="7">
    <source>
        <dbReference type="ARBA" id="ARBA00049004"/>
    </source>
</evidence>
<evidence type="ECO:0000256" key="4">
    <source>
        <dbReference type="ARBA" id="ARBA00022741"/>
    </source>
</evidence>
<name>A0A8C7Z3I8_9TELE</name>
<keyword evidence="6" id="KW-0443">Lipid metabolism</keyword>
<dbReference type="FunFam" id="3.40.50.12780:FF:000001">
    <property type="entry name" value="Acetyl-coenzyme A synthetase"/>
    <property type="match status" value="1"/>
</dbReference>
<dbReference type="NCBIfam" id="TIGR02188">
    <property type="entry name" value="Ac_CoA_lig_AcsA"/>
    <property type="match status" value="1"/>
</dbReference>
<dbReference type="GO" id="GO:0016208">
    <property type="term" value="F:AMP binding"/>
    <property type="evidence" value="ECO:0007669"/>
    <property type="project" value="InterPro"/>
</dbReference>
<dbReference type="GO" id="GO:0005524">
    <property type="term" value="F:ATP binding"/>
    <property type="evidence" value="ECO:0007669"/>
    <property type="project" value="UniProtKB-UniRule"/>
</dbReference>
<evidence type="ECO:0000256" key="6">
    <source>
        <dbReference type="ARBA" id="ARBA00023098"/>
    </source>
</evidence>
<evidence type="ECO:0000256" key="3">
    <source>
        <dbReference type="ARBA" id="ARBA00022598"/>
    </source>
</evidence>
<reference evidence="12" key="2">
    <citation type="submission" date="2025-09" db="UniProtKB">
        <authorList>
            <consortium name="Ensembl"/>
        </authorList>
    </citation>
    <scope>IDENTIFICATION</scope>
</reference>
<dbReference type="NCBIfam" id="NF001208">
    <property type="entry name" value="PRK00174.1"/>
    <property type="match status" value="1"/>
</dbReference>
<protein>
    <recommendedName>
        <fullName evidence="8">Acetyl-coenzyme A synthetase</fullName>
        <ecNumber evidence="8">6.2.1.1</ecNumber>
    </recommendedName>
</protein>
<evidence type="ECO:0000256" key="1">
    <source>
        <dbReference type="ARBA" id="ARBA00001884"/>
    </source>
</evidence>
<keyword evidence="5 8" id="KW-0067">ATP-binding</keyword>
<comment type="similarity">
    <text evidence="2 8">Belongs to the ATP-dependent AMP-binding enzyme family.</text>
</comment>
<dbReference type="Gene3D" id="3.30.300.30">
    <property type="match status" value="1"/>
</dbReference>
<keyword evidence="13" id="KW-1185">Reference proteome</keyword>
<dbReference type="Ensembl" id="ENSOSIT00000039020.1">
    <property type="protein sequence ID" value="ENSOSIP00000037025.1"/>
    <property type="gene ID" value="ENSOSIG00000017452.1"/>
</dbReference>
<dbReference type="InterPro" id="IPR000873">
    <property type="entry name" value="AMP-dep_synth/lig_dom"/>
</dbReference>
<evidence type="ECO:0000313" key="12">
    <source>
        <dbReference type="Ensembl" id="ENSOSIP00000037025.1"/>
    </source>
</evidence>
<feature type="domain" description="AMP-binding enzyme C-terminal" evidence="10">
    <location>
        <begin position="561"/>
        <end position="640"/>
    </location>
</feature>
<dbReference type="InterPro" id="IPR045851">
    <property type="entry name" value="AMP-bd_C_sf"/>
</dbReference>
<dbReference type="InterPro" id="IPR011904">
    <property type="entry name" value="Ac_CoA_lig"/>
</dbReference>
<evidence type="ECO:0000256" key="8">
    <source>
        <dbReference type="RuleBase" id="RU361147"/>
    </source>
</evidence>
<evidence type="ECO:0000256" key="5">
    <source>
        <dbReference type="ARBA" id="ARBA00022840"/>
    </source>
</evidence>
<dbReference type="AlphaFoldDB" id="A0A8C7Z3I8"/>
<proteinExistence type="inferred from homology"/>
<dbReference type="PROSITE" id="PS00455">
    <property type="entry name" value="AMP_BINDING"/>
    <property type="match status" value="1"/>
</dbReference>
<dbReference type="EC" id="6.2.1.1" evidence="8"/>
<dbReference type="InterPro" id="IPR042099">
    <property type="entry name" value="ANL_N_sf"/>
</dbReference>
<evidence type="ECO:0000259" key="11">
    <source>
        <dbReference type="Pfam" id="PF16177"/>
    </source>
</evidence>
<dbReference type="InterPro" id="IPR025110">
    <property type="entry name" value="AMP-bd_C"/>
</dbReference>
<evidence type="ECO:0000313" key="13">
    <source>
        <dbReference type="Proteomes" id="UP000694383"/>
    </source>
</evidence>
<keyword evidence="4 8" id="KW-0547">Nucleotide-binding</keyword>
<dbReference type="InterPro" id="IPR032387">
    <property type="entry name" value="ACAS_N"/>
</dbReference>
<comment type="catalytic activity">
    <reaction evidence="7">
        <text>propanoate + ATP + CoA = propanoyl-CoA + AMP + diphosphate</text>
        <dbReference type="Rhea" id="RHEA:20373"/>
        <dbReference type="ChEBI" id="CHEBI:17272"/>
        <dbReference type="ChEBI" id="CHEBI:30616"/>
        <dbReference type="ChEBI" id="CHEBI:33019"/>
        <dbReference type="ChEBI" id="CHEBI:57287"/>
        <dbReference type="ChEBI" id="CHEBI:57392"/>
        <dbReference type="ChEBI" id="CHEBI:456215"/>
        <dbReference type="EC" id="6.2.1.17"/>
    </reaction>
    <physiologicalReaction direction="left-to-right" evidence="7">
        <dbReference type="Rhea" id="RHEA:20374"/>
    </physiologicalReaction>
</comment>
<comment type="catalytic activity">
    <reaction evidence="1">
        <text>acetate + ATP + CoA = acetyl-CoA + AMP + diphosphate</text>
        <dbReference type="Rhea" id="RHEA:23176"/>
        <dbReference type="ChEBI" id="CHEBI:30089"/>
        <dbReference type="ChEBI" id="CHEBI:30616"/>
        <dbReference type="ChEBI" id="CHEBI:33019"/>
        <dbReference type="ChEBI" id="CHEBI:57287"/>
        <dbReference type="ChEBI" id="CHEBI:57288"/>
        <dbReference type="ChEBI" id="CHEBI:456215"/>
        <dbReference type="EC" id="6.2.1.1"/>
    </reaction>
    <physiologicalReaction direction="left-to-right" evidence="1">
        <dbReference type="Rhea" id="RHEA:23177"/>
    </physiologicalReaction>
</comment>
<reference evidence="12" key="1">
    <citation type="submission" date="2025-08" db="UniProtKB">
        <authorList>
            <consortium name="Ensembl"/>
        </authorList>
    </citation>
    <scope>IDENTIFICATION</scope>
</reference>
<evidence type="ECO:0000259" key="10">
    <source>
        <dbReference type="Pfam" id="PF13193"/>
    </source>
</evidence>
<evidence type="ECO:0000256" key="2">
    <source>
        <dbReference type="ARBA" id="ARBA00006432"/>
    </source>
</evidence>
<dbReference type="Proteomes" id="UP000694383">
    <property type="component" value="Unplaced"/>
</dbReference>
<feature type="domain" description="Acetyl-coenzyme A synthetase N-terminal" evidence="11">
    <location>
        <begin position="60"/>
        <end position="114"/>
    </location>
</feature>
<dbReference type="GO" id="GO:0050218">
    <property type="term" value="F:propionate-CoA ligase activity"/>
    <property type="evidence" value="ECO:0007669"/>
    <property type="project" value="UniProtKB-EC"/>
</dbReference>
<dbReference type="InterPro" id="IPR020845">
    <property type="entry name" value="AMP-binding_CS"/>
</dbReference>
<sequence>MTFTSAIMWLPSRFSFKFSVSALRRGVPPSYPHVVRRGGCNTAAFMPEAAGFEGVSGRAALQEFSVSNSEDFWAAVARQRLSWIRPFHTVQDCDLSRGRIKWFQGGMLNVSVNCLDRQVHICPERVALIWERDERGSEVRYTYRQLLEMTCRVGNLLKRHGVRKGDCVTIYMPTCPLAVASMLACARIGAAHNVVFAGFSADALAERIRDAQSSIVITMNQGVRGGKVTELKKTVDTAVQSCPTVRHVFVAMRTETLVPMTDRDVLMDEMLKEDVVCEPAAMNSEDVLFLLYTSGSTGKPKGLVHTQAGYLLYAALTQRYVFSYHDGDVFGCVADIGWITGHSYIVYGPLANGATTVLFESTPVYPDPGRYWETVERLKINQFYGAPTAIRLLLKYGDQWVNKYDRSSLKTLGSVGEPINTEAWEWYHRVVGEGRCPVVDTWWQTGGICIAPKPSEPDEEIVPGMAMRPFFGIKPVLMDTEGKVLTANNTSGALCIAQPWPGMARTIHNNHERFIETYCQPYPGYFFTGDGAYRSPKGYYQITGRLDDVINVSGHRIGTAEIEDVVNQCPAVAESAVIGYSHDIKGQGIYAFVVLKKNMKIKEEDLYKQLNSVVSEKIAKYACPDFILLVKRLPKTRSGKIMRRVLRKVVESDLDSLGDLSTLDDPAAVQEIIEAAAVSKAD</sequence>
<keyword evidence="3 8" id="KW-0436">Ligase</keyword>
<dbReference type="GO" id="GO:0003987">
    <property type="term" value="F:acetate-CoA ligase activity"/>
    <property type="evidence" value="ECO:0007669"/>
    <property type="project" value="UniProtKB-UniRule"/>
</dbReference>
<dbReference type="PANTHER" id="PTHR24095">
    <property type="entry name" value="ACETYL-COENZYME A SYNTHETASE"/>
    <property type="match status" value="1"/>
</dbReference>
<dbReference type="Gene3D" id="3.40.50.12780">
    <property type="entry name" value="N-terminal domain of ligase-like"/>
    <property type="match status" value="1"/>
</dbReference>
<organism evidence="12 13">
    <name type="scientific">Oryzias sinensis</name>
    <name type="common">Chinese medaka</name>
    <dbReference type="NCBI Taxonomy" id="183150"/>
    <lineage>
        <taxon>Eukaryota</taxon>
        <taxon>Metazoa</taxon>
        <taxon>Chordata</taxon>
        <taxon>Craniata</taxon>
        <taxon>Vertebrata</taxon>
        <taxon>Euteleostomi</taxon>
        <taxon>Actinopterygii</taxon>
        <taxon>Neopterygii</taxon>
        <taxon>Teleostei</taxon>
        <taxon>Neoteleostei</taxon>
        <taxon>Acanthomorphata</taxon>
        <taxon>Ovalentaria</taxon>
        <taxon>Atherinomorphae</taxon>
        <taxon>Beloniformes</taxon>
        <taxon>Adrianichthyidae</taxon>
        <taxon>Oryziinae</taxon>
        <taxon>Oryzias</taxon>
    </lineage>
</organism>
<dbReference type="GO" id="GO:0005739">
    <property type="term" value="C:mitochondrion"/>
    <property type="evidence" value="ECO:0007669"/>
    <property type="project" value="TreeGrafter"/>
</dbReference>
<dbReference type="GO" id="GO:0006629">
    <property type="term" value="P:lipid metabolic process"/>
    <property type="evidence" value="ECO:0007669"/>
    <property type="project" value="UniProtKB-KW"/>
</dbReference>